<evidence type="ECO:0000256" key="1">
    <source>
        <dbReference type="SAM" id="MobiDB-lite"/>
    </source>
</evidence>
<gene>
    <name evidence="5" type="primary">25499068</name>
    <name evidence="3" type="ordered locus">MTR_7g094240</name>
    <name evidence="4" type="ORF">MtrunA17_Chr7g0259331</name>
</gene>
<dbReference type="HOGENOM" id="CLU_033676_0_1_1"/>
<feature type="compositionally biased region" description="Acidic residues" evidence="1">
    <location>
        <begin position="383"/>
        <end position="401"/>
    </location>
</feature>
<protein>
    <submittedName>
        <fullName evidence="4">Putative BSD domain-containing protein</fullName>
    </submittedName>
    <submittedName>
        <fullName evidence="3">Synapse-associated protein, putative</fullName>
    </submittedName>
</protein>
<proteinExistence type="predicted"/>
<dbReference type="KEGG" id="mtr:25499068"/>
<dbReference type="SUPFAM" id="SSF140383">
    <property type="entry name" value="BSD domain-like"/>
    <property type="match status" value="1"/>
</dbReference>
<dbReference type="Proteomes" id="UP000002051">
    <property type="component" value="Unassembled WGS sequence"/>
</dbReference>
<feature type="compositionally biased region" description="Basic and acidic residues" evidence="1">
    <location>
        <begin position="282"/>
        <end position="326"/>
    </location>
</feature>
<reference evidence="7" key="4">
    <citation type="journal article" date="2018" name="Nat. Plants">
        <title>Whole-genome landscape of Medicago truncatula symbiotic genes.</title>
        <authorList>
            <person name="Pecrix Y."/>
            <person name="Staton S.E."/>
            <person name="Sallet E."/>
            <person name="Lelandais-Briere C."/>
            <person name="Moreau S."/>
            <person name="Carrere S."/>
            <person name="Blein T."/>
            <person name="Jardinaud M.F."/>
            <person name="Latrasse D."/>
            <person name="Zouine M."/>
            <person name="Zahm M."/>
            <person name="Kreplak J."/>
            <person name="Mayjonade B."/>
            <person name="Satge C."/>
            <person name="Perez M."/>
            <person name="Cauet S."/>
            <person name="Marande W."/>
            <person name="Chantry-Darmon C."/>
            <person name="Lopez-Roques C."/>
            <person name="Bouchez O."/>
            <person name="Berard A."/>
            <person name="Debelle F."/>
            <person name="Munos S."/>
            <person name="Bendahmane A."/>
            <person name="Berges H."/>
            <person name="Niebel A."/>
            <person name="Buitink J."/>
            <person name="Frugier F."/>
            <person name="Benhamed M."/>
            <person name="Crespi M."/>
            <person name="Gouzy J."/>
            <person name="Gamas P."/>
        </authorList>
    </citation>
    <scope>NUCLEOTIDE SEQUENCE [LARGE SCALE GENOMIC DNA]</scope>
    <source>
        <strain evidence="7">cv. Jemalong A17</strain>
    </source>
</reference>
<dbReference type="Gene3D" id="1.10.3970.10">
    <property type="entry name" value="BSD domain"/>
    <property type="match status" value="1"/>
</dbReference>
<reference evidence="3 6" key="1">
    <citation type="journal article" date="2011" name="Nature">
        <title>The Medicago genome provides insight into the evolution of rhizobial symbioses.</title>
        <authorList>
            <person name="Young N.D."/>
            <person name="Debelle F."/>
            <person name="Oldroyd G.E."/>
            <person name="Geurts R."/>
            <person name="Cannon S.B."/>
            <person name="Udvardi M.K."/>
            <person name="Benedito V.A."/>
            <person name="Mayer K.F."/>
            <person name="Gouzy J."/>
            <person name="Schoof H."/>
            <person name="Van de Peer Y."/>
            <person name="Proost S."/>
            <person name="Cook D.R."/>
            <person name="Meyers B.C."/>
            <person name="Spannagl M."/>
            <person name="Cheung F."/>
            <person name="De Mita S."/>
            <person name="Krishnakumar V."/>
            <person name="Gundlach H."/>
            <person name="Zhou S."/>
            <person name="Mudge J."/>
            <person name="Bharti A.K."/>
            <person name="Murray J.D."/>
            <person name="Naoumkina M.A."/>
            <person name="Rosen B."/>
            <person name="Silverstein K.A."/>
            <person name="Tang H."/>
            <person name="Rombauts S."/>
            <person name="Zhao P.X."/>
            <person name="Zhou P."/>
            <person name="Barbe V."/>
            <person name="Bardou P."/>
            <person name="Bechner M."/>
            <person name="Bellec A."/>
            <person name="Berger A."/>
            <person name="Berges H."/>
            <person name="Bidwell S."/>
            <person name="Bisseling T."/>
            <person name="Choisne N."/>
            <person name="Couloux A."/>
            <person name="Denny R."/>
            <person name="Deshpande S."/>
            <person name="Dai X."/>
            <person name="Doyle J.J."/>
            <person name="Dudez A.M."/>
            <person name="Farmer A.D."/>
            <person name="Fouteau S."/>
            <person name="Franken C."/>
            <person name="Gibelin C."/>
            <person name="Gish J."/>
            <person name="Goldstein S."/>
            <person name="Gonzalez A.J."/>
            <person name="Green P.J."/>
            <person name="Hallab A."/>
            <person name="Hartog M."/>
            <person name="Hua A."/>
            <person name="Humphray S.J."/>
            <person name="Jeong D.H."/>
            <person name="Jing Y."/>
            <person name="Jocker A."/>
            <person name="Kenton S.M."/>
            <person name="Kim D.J."/>
            <person name="Klee K."/>
            <person name="Lai H."/>
            <person name="Lang C."/>
            <person name="Lin S."/>
            <person name="Macmil S.L."/>
            <person name="Magdelenat G."/>
            <person name="Matthews L."/>
            <person name="McCorrison J."/>
            <person name="Monaghan E.L."/>
            <person name="Mun J.H."/>
            <person name="Najar F.Z."/>
            <person name="Nicholson C."/>
            <person name="Noirot C."/>
            <person name="O'Bleness M."/>
            <person name="Paule C.R."/>
            <person name="Poulain J."/>
            <person name="Prion F."/>
            <person name="Qin B."/>
            <person name="Qu C."/>
            <person name="Retzel E.F."/>
            <person name="Riddle C."/>
            <person name="Sallet E."/>
            <person name="Samain S."/>
            <person name="Samson N."/>
            <person name="Sanders I."/>
            <person name="Saurat O."/>
            <person name="Scarpelli C."/>
            <person name="Schiex T."/>
            <person name="Segurens B."/>
            <person name="Severin A.J."/>
            <person name="Sherrier D.J."/>
            <person name="Shi R."/>
            <person name="Sims S."/>
            <person name="Singer S.R."/>
            <person name="Sinharoy S."/>
            <person name="Sterck L."/>
            <person name="Viollet A."/>
            <person name="Wang B.B."/>
            <person name="Wang K."/>
            <person name="Wang M."/>
            <person name="Wang X."/>
            <person name="Warfsmann J."/>
            <person name="Weissenbach J."/>
            <person name="White D.D."/>
            <person name="White J.D."/>
            <person name="Wiley G.B."/>
            <person name="Wincker P."/>
            <person name="Xing Y."/>
            <person name="Yang L."/>
            <person name="Yao Z."/>
            <person name="Ying F."/>
            <person name="Zhai J."/>
            <person name="Zhou L."/>
            <person name="Zuber A."/>
            <person name="Denarie J."/>
            <person name="Dixon R.A."/>
            <person name="May G.D."/>
            <person name="Schwartz D.C."/>
            <person name="Rogers J."/>
            <person name="Quetier F."/>
            <person name="Town C.D."/>
            <person name="Roe B.A."/>
        </authorList>
    </citation>
    <scope>NUCLEOTIDE SEQUENCE [LARGE SCALE GENOMIC DNA]</scope>
    <source>
        <strain evidence="3">A17</strain>
        <strain evidence="5 6">cv. Jemalong A17</strain>
    </source>
</reference>
<evidence type="ECO:0000313" key="4">
    <source>
        <dbReference type="EMBL" id="RHN48025.1"/>
    </source>
</evidence>
<sequence>MNFFKTVFSDDPDPSGSETNTASSSDSLNVPFNPTAAWKNIGNLIKTVGEKSESVIEIYRRDLHEFGTGLQKEIEVAHDSLETVGHVIDQFGNTVIKGTAQIISQSKDAILESESESKKKKRVKKQSSLNSKLYSRFDAQIHAIQGDSDTYTEEPFDLERYNKWKLEFSLEGKKDEMEKLLRENVEMESVYRRLVPNVVDRETFWLRYYYKVYKVKKAEDVRAKLVKRMSREEDEELSWDVEDEEYEDDDFDDKRLNNVEEVDDFQGEESKVEKRDSLLQNKMMEESKVDENLEVVQEKGDRSQVDKVKDSAAVADKKVTMEKNAGDGKTSQVVSENSKQEGEKELEWDEIEDLGSNEEKKAMGLGSGSPSKIDLRKRLSSAAEEEDLSWDIEDDDEPAKA</sequence>
<dbReference type="PROSITE" id="PS50858">
    <property type="entry name" value="BSD"/>
    <property type="match status" value="1"/>
</dbReference>
<dbReference type="GO" id="GO:0005737">
    <property type="term" value="C:cytoplasm"/>
    <property type="evidence" value="ECO:0000318"/>
    <property type="project" value="GO_Central"/>
</dbReference>
<feature type="region of interest" description="Disordered" evidence="1">
    <location>
        <begin position="1"/>
        <end position="29"/>
    </location>
</feature>
<name>A0A072U1Y0_MEDTR</name>
<dbReference type="EnsemblPlants" id="KEH23702">
    <property type="protein sequence ID" value="KEH23702"/>
    <property type="gene ID" value="MTR_7g094240"/>
</dbReference>
<dbReference type="EMBL" id="CM001223">
    <property type="protein sequence ID" value="KEH23702.1"/>
    <property type="molecule type" value="Genomic_DNA"/>
</dbReference>
<organism evidence="3 6">
    <name type="scientific">Medicago truncatula</name>
    <name type="common">Barrel medic</name>
    <name type="synonym">Medicago tribuloides</name>
    <dbReference type="NCBI Taxonomy" id="3880"/>
    <lineage>
        <taxon>Eukaryota</taxon>
        <taxon>Viridiplantae</taxon>
        <taxon>Streptophyta</taxon>
        <taxon>Embryophyta</taxon>
        <taxon>Tracheophyta</taxon>
        <taxon>Spermatophyta</taxon>
        <taxon>Magnoliopsida</taxon>
        <taxon>eudicotyledons</taxon>
        <taxon>Gunneridae</taxon>
        <taxon>Pentapetalae</taxon>
        <taxon>rosids</taxon>
        <taxon>fabids</taxon>
        <taxon>Fabales</taxon>
        <taxon>Fabaceae</taxon>
        <taxon>Papilionoideae</taxon>
        <taxon>50 kb inversion clade</taxon>
        <taxon>NPAAA clade</taxon>
        <taxon>Hologalegina</taxon>
        <taxon>IRL clade</taxon>
        <taxon>Trifolieae</taxon>
        <taxon>Medicago</taxon>
    </lineage>
</organism>
<feature type="region of interest" description="Disordered" evidence="1">
    <location>
        <begin position="282"/>
        <end position="401"/>
    </location>
</feature>
<feature type="compositionally biased region" description="Acidic residues" evidence="1">
    <location>
        <begin position="346"/>
        <end position="356"/>
    </location>
</feature>
<dbReference type="PANTHER" id="PTHR16019">
    <property type="entry name" value="SYNAPSE-ASSOCIATED PROTEIN"/>
    <property type="match status" value="1"/>
</dbReference>
<evidence type="ECO:0000313" key="3">
    <source>
        <dbReference type="EMBL" id="KEH23702.1"/>
    </source>
</evidence>
<dbReference type="InterPro" id="IPR005607">
    <property type="entry name" value="BSD_dom"/>
</dbReference>
<evidence type="ECO:0000313" key="6">
    <source>
        <dbReference type="Proteomes" id="UP000002051"/>
    </source>
</evidence>
<dbReference type="AlphaFoldDB" id="A0A072U1Y0"/>
<dbReference type="Proteomes" id="UP000265566">
    <property type="component" value="Chromosome 7"/>
</dbReference>
<evidence type="ECO:0000313" key="5">
    <source>
        <dbReference type="EnsemblPlants" id="KEH23702"/>
    </source>
</evidence>
<dbReference type="Pfam" id="PF03909">
    <property type="entry name" value="BSD"/>
    <property type="match status" value="1"/>
</dbReference>
<dbReference type="SMART" id="SM00751">
    <property type="entry name" value="BSD"/>
    <property type="match status" value="1"/>
</dbReference>
<feature type="domain" description="BSD" evidence="2">
    <location>
        <begin position="164"/>
        <end position="216"/>
    </location>
</feature>
<dbReference type="Gramene" id="rna42694">
    <property type="protein sequence ID" value="RHN48025.1"/>
    <property type="gene ID" value="gene42694"/>
</dbReference>
<reference evidence="5" key="3">
    <citation type="submission" date="2015-04" db="UniProtKB">
        <authorList>
            <consortium name="EnsemblPlants"/>
        </authorList>
    </citation>
    <scope>IDENTIFICATION</scope>
    <source>
        <strain evidence="5">cv. Jemalong A17</strain>
    </source>
</reference>
<dbReference type="EMBL" id="PSQE01000007">
    <property type="protein sequence ID" value="RHN48025.1"/>
    <property type="molecule type" value="Genomic_DNA"/>
</dbReference>
<evidence type="ECO:0000259" key="2">
    <source>
        <dbReference type="PROSITE" id="PS50858"/>
    </source>
</evidence>
<dbReference type="PANTHER" id="PTHR16019:SF5">
    <property type="entry name" value="BSD DOMAIN-CONTAINING PROTEIN 1"/>
    <property type="match status" value="1"/>
</dbReference>
<evidence type="ECO:0000313" key="7">
    <source>
        <dbReference type="Proteomes" id="UP000265566"/>
    </source>
</evidence>
<dbReference type="InterPro" id="IPR051494">
    <property type="entry name" value="BSD_domain-containing"/>
</dbReference>
<dbReference type="OrthoDB" id="73788at2759"/>
<reference evidence="3 6" key="2">
    <citation type="journal article" date="2014" name="BMC Genomics">
        <title>An improved genome release (version Mt4.0) for the model legume Medicago truncatula.</title>
        <authorList>
            <person name="Tang H."/>
            <person name="Krishnakumar V."/>
            <person name="Bidwell S."/>
            <person name="Rosen B."/>
            <person name="Chan A."/>
            <person name="Zhou S."/>
            <person name="Gentzbittel L."/>
            <person name="Childs K.L."/>
            <person name="Yandell M."/>
            <person name="Gundlach H."/>
            <person name="Mayer K.F."/>
            <person name="Schwartz D.C."/>
            <person name="Town C.D."/>
        </authorList>
    </citation>
    <scope>GENOME REANNOTATION</scope>
    <source>
        <strain evidence="3">A17</strain>
        <strain evidence="5 6">cv. Jemalong A17</strain>
    </source>
</reference>
<feature type="compositionally biased region" description="Polar residues" evidence="1">
    <location>
        <begin position="16"/>
        <end position="29"/>
    </location>
</feature>
<accession>A0A072U1Y0</accession>
<keyword evidence="6" id="KW-1185">Reference proteome</keyword>
<reference evidence="4" key="5">
    <citation type="journal article" date="2018" name="Nat. Plants">
        <title>Whole-genome landscape of Medicago truncatula symbiotic genes.</title>
        <authorList>
            <person name="Pecrix Y."/>
            <person name="Gamas P."/>
            <person name="Carrere S."/>
        </authorList>
    </citation>
    <scope>NUCLEOTIDE SEQUENCE</scope>
    <source>
        <tissue evidence="4">Leaves</tissue>
    </source>
</reference>
<dbReference type="InterPro" id="IPR035925">
    <property type="entry name" value="BSD_dom_sf"/>
</dbReference>